<sequence>MDATTELDMIEAIRLRSFIVTKENNLSIVANTKNLRWIDWQGDFASHLLSNFPQMTLRCLMLSGSLQEQLWEGCKLLPNLKKISLHSLQNLIRTPDFNGLPNIERFILSGSLLDAPGKCY</sequence>
<proteinExistence type="predicted"/>
<dbReference type="Proteomes" id="UP001055811">
    <property type="component" value="Linkage Group LG05"/>
</dbReference>
<keyword evidence="2" id="KW-1185">Reference proteome</keyword>
<evidence type="ECO:0000313" key="2">
    <source>
        <dbReference type="Proteomes" id="UP001055811"/>
    </source>
</evidence>
<gene>
    <name evidence="1" type="ORF">L2E82_30596</name>
</gene>
<dbReference type="EMBL" id="CM042013">
    <property type="protein sequence ID" value="KAI3740174.1"/>
    <property type="molecule type" value="Genomic_DNA"/>
</dbReference>
<organism evidence="1 2">
    <name type="scientific">Cichorium intybus</name>
    <name type="common">Chicory</name>
    <dbReference type="NCBI Taxonomy" id="13427"/>
    <lineage>
        <taxon>Eukaryota</taxon>
        <taxon>Viridiplantae</taxon>
        <taxon>Streptophyta</taxon>
        <taxon>Embryophyta</taxon>
        <taxon>Tracheophyta</taxon>
        <taxon>Spermatophyta</taxon>
        <taxon>Magnoliopsida</taxon>
        <taxon>eudicotyledons</taxon>
        <taxon>Gunneridae</taxon>
        <taxon>Pentapetalae</taxon>
        <taxon>asterids</taxon>
        <taxon>campanulids</taxon>
        <taxon>Asterales</taxon>
        <taxon>Asteraceae</taxon>
        <taxon>Cichorioideae</taxon>
        <taxon>Cichorieae</taxon>
        <taxon>Cichoriinae</taxon>
        <taxon>Cichorium</taxon>
    </lineage>
</organism>
<protein>
    <submittedName>
        <fullName evidence="1">Uncharacterized protein</fullName>
    </submittedName>
</protein>
<accession>A0ACB9D0U3</accession>
<reference evidence="1 2" key="2">
    <citation type="journal article" date="2022" name="Mol. Ecol. Resour.">
        <title>The genomes of chicory, endive, great burdock and yacon provide insights into Asteraceae paleo-polyploidization history and plant inulin production.</title>
        <authorList>
            <person name="Fan W."/>
            <person name="Wang S."/>
            <person name="Wang H."/>
            <person name="Wang A."/>
            <person name="Jiang F."/>
            <person name="Liu H."/>
            <person name="Zhao H."/>
            <person name="Xu D."/>
            <person name="Zhang Y."/>
        </authorList>
    </citation>
    <scope>NUCLEOTIDE SEQUENCE [LARGE SCALE GENOMIC DNA]</scope>
    <source>
        <strain evidence="2">cv. Punajuju</strain>
        <tissue evidence="1">Leaves</tissue>
    </source>
</reference>
<comment type="caution">
    <text evidence="1">The sequence shown here is derived from an EMBL/GenBank/DDBJ whole genome shotgun (WGS) entry which is preliminary data.</text>
</comment>
<evidence type="ECO:0000313" key="1">
    <source>
        <dbReference type="EMBL" id="KAI3740174.1"/>
    </source>
</evidence>
<reference evidence="2" key="1">
    <citation type="journal article" date="2022" name="Mol. Ecol. Resour.">
        <title>The genomes of chicory, endive, great burdock and yacon provide insights into Asteraceae palaeo-polyploidization history and plant inulin production.</title>
        <authorList>
            <person name="Fan W."/>
            <person name="Wang S."/>
            <person name="Wang H."/>
            <person name="Wang A."/>
            <person name="Jiang F."/>
            <person name="Liu H."/>
            <person name="Zhao H."/>
            <person name="Xu D."/>
            <person name="Zhang Y."/>
        </authorList>
    </citation>
    <scope>NUCLEOTIDE SEQUENCE [LARGE SCALE GENOMIC DNA]</scope>
    <source>
        <strain evidence="2">cv. Punajuju</strain>
    </source>
</reference>
<name>A0ACB9D0U3_CICIN</name>